<evidence type="ECO:0000313" key="1">
    <source>
        <dbReference type="EMBL" id="GAA4269837.1"/>
    </source>
</evidence>
<comment type="caution">
    <text evidence="1">The sequence shown here is derived from an EMBL/GenBank/DDBJ whole genome shotgun (WGS) entry which is preliminary data.</text>
</comment>
<sequence>MAFVVSAFFSPARGYPIVLRSTSIFLNAEVSVQTKEKELLITSTSKFVTLLIPETFFIMVFEQQSHFRFCISKVVFILQSGRANKIRSW</sequence>
<gene>
    <name evidence="1" type="ORF">GCM10022257_19380</name>
</gene>
<proteinExistence type="predicted"/>
<accession>A0ABP8EC71</accession>
<reference evidence="2" key="1">
    <citation type="journal article" date="2019" name="Int. J. Syst. Evol. Microbiol.">
        <title>The Global Catalogue of Microorganisms (GCM) 10K type strain sequencing project: providing services to taxonomists for standard genome sequencing and annotation.</title>
        <authorList>
            <consortium name="The Broad Institute Genomics Platform"/>
            <consortium name="The Broad Institute Genome Sequencing Center for Infectious Disease"/>
            <person name="Wu L."/>
            <person name="Ma J."/>
        </authorList>
    </citation>
    <scope>NUCLEOTIDE SEQUENCE [LARGE SCALE GENOMIC DNA]</scope>
    <source>
        <strain evidence="2">JCM 17452</strain>
    </source>
</reference>
<dbReference type="Proteomes" id="UP001500027">
    <property type="component" value="Unassembled WGS sequence"/>
</dbReference>
<evidence type="ECO:0000313" key="2">
    <source>
        <dbReference type="Proteomes" id="UP001500027"/>
    </source>
</evidence>
<keyword evidence="2" id="KW-1185">Reference proteome</keyword>
<dbReference type="EMBL" id="BAABAV010000002">
    <property type="protein sequence ID" value="GAA4269837.1"/>
    <property type="molecule type" value="Genomic_DNA"/>
</dbReference>
<organism evidence="1 2">
    <name type="scientific">Hyunsoonleella aestuarii</name>
    <dbReference type="NCBI Taxonomy" id="912802"/>
    <lineage>
        <taxon>Bacteria</taxon>
        <taxon>Pseudomonadati</taxon>
        <taxon>Bacteroidota</taxon>
        <taxon>Flavobacteriia</taxon>
        <taxon>Flavobacteriales</taxon>
        <taxon>Flavobacteriaceae</taxon>
    </lineage>
</organism>
<name>A0ABP8EC71_9FLAO</name>
<protein>
    <submittedName>
        <fullName evidence="1">Uncharacterized protein</fullName>
    </submittedName>
</protein>